<dbReference type="EMBL" id="SRLO01000941">
    <property type="protein sequence ID" value="TNN43851.1"/>
    <property type="molecule type" value="Genomic_DNA"/>
</dbReference>
<evidence type="ECO:0000313" key="2">
    <source>
        <dbReference type="EMBL" id="TNN43851.1"/>
    </source>
</evidence>
<feature type="compositionally biased region" description="Basic and acidic residues" evidence="1">
    <location>
        <begin position="36"/>
        <end position="56"/>
    </location>
</feature>
<feature type="region of interest" description="Disordered" evidence="1">
    <location>
        <begin position="1"/>
        <end position="84"/>
    </location>
</feature>
<comment type="caution">
    <text evidence="2">The sequence shown here is derived from an EMBL/GenBank/DDBJ whole genome shotgun (WGS) entry which is preliminary data.</text>
</comment>
<evidence type="ECO:0000313" key="3">
    <source>
        <dbReference type="Proteomes" id="UP000314294"/>
    </source>
</evidence>
<dbReference type="AlphaFoldDB" id="A0A4Z2FS74"/>
<sequence length="84" mass="9557">MVRFRSWPPEGAKGQPSEREERRDVRRPAGRKHNKRAAERANRQRGETPARLDSLRSSRRPVSISTAPGGEPIGSRRARELSDQ</sequence>
<evidence type="ECO:0000256" key="1">
    <source>
        <dbReference type="SAM" id="MobiDB-lite"/>
    </source>
</evidence>
<feature type="compositionally biased region" description="Basic and acidic residues" evidence="1">
    <location>
        <begin position="16"/>
        <end position="27"/>
    </location>
</feature>
<dbReference type="Proteomes" id="UP000314294">
    <property type="component" value="Unassembled WGS sequence"/>
</dbReference>
<proteinExistence type="predicted"/>
<keyword evidence="3" id="KW-1185">Reference proteome</keyword>
<protein>
    <submittedName>
        <fullName evidence="2">Uncharacterized protein</fullName>
    </submittedName>
</protein>
<reference evidence="2 3" key="1">
    <citation type="submission" date="2019-03" db="EMBL/GenBank/DDBJ databases">
        <title>First draft genome of Liparis tanakae, snailfish: a comprehensive survey of snailfish specific genes.</title>
        <authorList>
            <person name="Kim W."/>
            <person name="Song I."/>
            <person name="Jeong J.-H."/>
            <person name="Kim D."/>
            <person name="Kim S."/>
            <person name="Ryu S."/>
            <person name="Song J.Y."/>
            <person name="Lee S.K."/>
        </authorList>
    </citation>
    <scope>NUCLEOTIDE SEQUENCE [LARGE SCALE GENOMIC DNA]</scope>
    <source>
        <tissue evidence="2">Muscle</tissue>
    </source>
</reference>
<gene>
    <name evidence="2" type="ORF">EYF80_045945</name>
</gene>
<accession>A0A4Z2FS74</accession>
<name>A0A4Z2FS74_9TELE</name>
<organism evidence="2 3">
    <name type="scientific">Liparis tanakae</name>
    <name type="common">Tanaka's snailfish</name>
    <dbReference type="NCBI Taxonomy" id="230148"/>
    <lineage>
        <taxon>Eukaryota</taxon>
        <taxon>Metazoa</taxon>
        <taxon>Chordata</taxon>
        <taxon>Craniata</taxon>
        <taxon>Vertebrata</taxon>
        <taxon>Euteleostomi</taxon>
        <taxon>Actinopterygii</taxon>
        <taxon>Neopterygii</taxon>
        <taxon>Teleostei</taxon>
        <taxon>Neoteleostei</taxon>
        <taxon>Acanthomorphata</taxon>
        <taxon>Eupercaria</taxon>
        <taxon>Perciformes</taxon>
        <taxon>Cottioidei</taxon>
        <taxon>Cottales</taxon>
        <taxon>Liparidae</taxon>
        <taxon>Liparis</taxon>
    </lineage>
</organism>